<reference evidence="2" key="1">
    <citation type="submission" date="2020-08" db="EMBL/GenBank/DDBJ databases">
        <title>Taxonomic study for Lactobacillus species isolated from hardwood bark.</title>
        <authorList>
            <person name="Tohno M."/>
            <person name="Tanizawa Y."/>
        </authorList>
    </citation>
    <scope>NUCLEOTIDE SEQUENCE</scope>
    <source>
        <strain evidence="2">B40</strain>
    </source>
</reference>
<keyword evidence="1" id="KW-1133">Transmembrane helix</keyword>
<keyword evidence="3" id="KW-1185">Reference proteome</keyword>
<proteinExistence type="predicted"/>
<feature type="transmembrane region" description="Helical" evidence="1">
    <location>
        <begin position="443"/>
        <end position="462"/>
    </location>
</feature>
<evidence type="ECO:0000313" key="3">
    <source>
        <dbReference type="Proteomes" id="UP000677218"/>
    </source>
</evidence>
<feature type="transmembrane region" description="Helical" evidence="1">
    <location>
        <begin position="418"/>
        <end position="437"/>
    </location>
</feature>
<feature type="transmembrane region" description="Helical" evidence="1">
    <location>
        <begin position="158"/>
        <end position="178"/>
    </location>
</feature>
<keyword evidence="1" id="KW-0812">Transmembrane</keyword>
<dbReference type="NCBIfam" id="TIGR03766">
    <property type="entry name" value="TIGR03766 family XrtG-associated glycosyltransferase"/>
    <property type="match status" value="1"/>
</dbReference>
<gene>
    <name evidence="2" type="ORF">LCB40_15420</name>
</gene>
<organism evidence="2 3">
    <name type="scientific">Lactobacillus corticis</name>
    <dbReference type="NCBI Taxonomy" id="2201249"/>
    <lineage>
        <taxon>Bacteria</taxon>
        <taxon>Bacillati</taxon>
        <taxon>Bacillota</taxon>
        <taxon>Bacilli</taxon>
        <taxon>Lactobacillales</taxon>
        <taxon>Lactobacillaceae</taxon>
        <taxon>Lactobacillus</taxon>
    </lineage>
</organism>
<dbReference type="InterPro" id="IPR021200">
    <property type="entry name" value="CHIM_prot"/>
</dbReference>
<dbReference type="EMBL" id="BMAY01000015">
    <property type="protein sequence ID" value="GFZ27662.1"/>
    <property type="molecule type" value="Genomic_DNA"/>
</dbReference>
<keyword evidence="1" id="KW-0472">Membrane</keyword>
<evidence type="ECO:0000313" key="2">
    <source>
        <dbReference type="EMBL" id="GFZ27662.1"/>
    </source>
</evidence>
<accession>A0A916VID1</accession>
<evidence type="ECO:0000256" key="1">
    <source>
        <dbReference type="SAM" id="Phobius"/>
    </source>
</evidence>
<name>A0A916VID1_9LACO</name>
<sequence length="513" mass="58428">MKKLDKFLDRSSNWLNTIFTGLIAISFFWALQSSNWNFKSEDTTIVSVLLIFGLVALLLAAYGSKYFAKIWRLIFVEHARITIAILSILLLGYQLMLVFGLHPAIGFDVGQVHTSLTNPNTTNSRGYFSQNFNNVPVLLFYHAFAQAVHSTSWLAFDLLTLVLVDLSCLFNVLTMYLIHKWTVKYICYLEITWLFVFPYILVPYTDTLVLPFSSFAILALAVIIQVKKWYIRLPIAIVGAFALAFSFLIKPSSIAVPVGIAVAGIIYLMMIKHDYRGLITILISFGIFLTSSYGLRELSQKQNFIQVNEQLEIPAVHFLSMGISGKGGYNPHDALMMAKLPKKSDKVAYSWKKYQQRLKSKGFFGYLVFLFKKQGWNTADGTFAWLIEGHFTSARPDPSKPFYFLQELLYPTGKNLQVFRLLAQIWWICVLAILLFGYRYVHIYSMGTRLGLVVGMIFLLLFEGGRSRYLIQFLPGLLMLASLLYPTAKETILDLVHAVTYGPNDQKKERKNA</sequence>
<feature type="transmembrane region" description="Helical" evidence="1">
    <location>
        <begin position="43"/>
        <end position="62"/>
    </location>
</feature>
<feature type="transmembrane region" description="Helical" evidence="1">
    <location>
        <begin position="275"/>
        <end position="295"/>
    </location>
</feature>
<feature type="transmembrane region" description="Helical" evidence="1">
    <location>
        <begin position="238"/>
        <end position="269"/>
    </location>
</feature>
<protein>
    <submittedName>
        <fullName evidence="2">Integral membrane protein</fullName>
    </submittedName>
</protein>
<feature type="transmembrane region" description="Helical" evidence="1">
    <location>
        <begin position="185"/>
        <end position="202"/>
    </location>
</feature>
<dbReference type="Proteomes" id="UP000677218">
    <property type="component" value="Unassembled WGS sequence"/>
</dbReference>
<dbReference type="RefSeq" id="WP_212781342.1">
    <property type="nucleotide sequence ID" value="NZ_BMAY01000015.1"/>
</dbReference>
<dbReference type="AlphaFoldDB" id="A0A916VID1"/>
<feature type="transmembrane region" description="Helical" evidence="1">
    <location>
        <begin position="83"/>
        <end position="105"/>
    </location>
</feature>
<feature type="transmembrane region" description="Helical" evidence="1">
    <location>
        <begin position="12"/>
        <end position="31"/>
    </location>
</feature>
<feature type="transmembrane region" description="Helical" evidence="1">
    <location>
        <begin position="208"/>
        <end position="226"/>
    </location>
</feature>
<comment type="caution">
    <text evidence="2">The sequence shown here is derived from an EMBL/GenBank/DDBJ whole genome shotgun (WGS) entry which is preliminary data.</text>
</comment>